<gene>
    <name evidence="2" type="ORF">DDE83_001248</name>
</gene>
<feature type="compositionally biased region" description="Polar residues" evidence="1">
    <location>
        <begin position="416"/>
        <end position="448"/>
    </location>
</feature>
<feature type="region of interest" description="Disordered" evidence="1">
    <location>
        <begin position="223"/>
        <end position="248"/>
    </location>
</feature>
<reference evidence="3" key="1">
    <citation type="submission" date="2018-05" db="EMBL/GenBank/DDBJ databases">
        <title>Draft genome sequence of Stemphylium lycopersici strain CIDEFI 213.</title>
        <authorList>
            <person name="Medina R."/>
            <person name="Franco M.E.E."/>
            <person name="Lucentini C.G."/>
            <person name="Saparrat M.C.N."/>
            <person name="Balatti P.A."/>
        </authorList>
    </citation>
    <scope>NUCLEOTIDE SEQUENCE [LARGE SCALE GENOMIC DNA]</scope>
    <source>
        <strain evidence="3">CIDEFI 213</strain>
    </source>
</reference>
<feature type="region of interest" description="Disordered" evidence="1">
    <location>
        <begin position="32"/>
        <end position="51"/>
    </location>
</feature>
<feature type="compositionally biased region" description="Polar residues" evidence="1">
    <location>
        <begin position="455"/>
        <end position="468"/>
    </location>
</feature>
<feature type="region of interest" description="Disordered" evidence="1">
    <location>
        <begin position="148"/>
        <end position="196"/>
    </location>
</feature>
<name>A0A364NDP5_STELY</name>
<dbReference type="GO" id="GO:0003677">
    <property type="term" value="F:DNA binding"/>
    <property type="evidence" value="ECO:0007669"/>
    <property type="project" value="UniProtKB-KW"/>
</dbReference>
<feature type="region of interest" description="Disordered" evidence="1">
    <location>
        <begin position="654"/>
        <end position="677"/>
    </location>
</feature>
<evidence type="ECO:0000256" key="1">
    <source>
        <dbReference type="SAM" id="MobiDB-lite"/>
    </source>
</evidence>
<feature type="region of interest" description="Disordered" evidence="1">
    <location>
        <begin position="289"/>
        <end position="317"/>
    </location>
</feature>
<keyword evidence="2" id="KW-0238">DNA-binding</keyword>
<protein>
    <submittedName>
        <fullName evidence="2">Zinc finger c2h2-type integrase dna-binding protein</fullName>
    </submittedName>
</protein>
<feature type="compositionally biased region" description="Basic and acidic residues" evidence="1">
    <location>
        <begin position="600"/>
        <end position="618"/>
    </location>
</feature>
<dbReference type="Proteomes" id="UP000249619">
    <property type="component" value="Unassembled WGS sequence"/>
</dbReference>
<feature type="region of interest" description="Disordered" evidence="1">
    <location>
        <begin position="337"/>
        <end position="397"/>
    </location>
</feature>
<feature type="region of interest" description="Disordered" evidence="1">
    <location>
        <begin position="586"/>
        <end position="639"/>
    </location>
</feature>
<dbReference type="AlphaFoldDB" id="A0A364NDP5"/>
<sequence length="926" mass="99412">MCGLDWSLALGCEAVQSTTAPAISLLTSSAAPDLASRPPSTPTLTCPEKSRASSTATLPYAIRHQALVPSPQPSKTGLAVPLVLFTAAWAFLWEHSPSGLWDNFSSVRPHCFPSSPFAAFATQMLYNGDYYEDDDAVPKSPGLIEVVVKTTPSPSPPPTVTPVPPPPPDERGATRHTQRHKHSGSRKPKPQATQGDWVLIREMDPNRPDIAQIAGEQALNFDSDSDMDIESPGAGTAPFDPKEANPATTNFHSATLQQTAQEALGPNFNPKATATHRDSVLEDDINLKPLSLGSDRRPSQASSVNIAPNGVRSDTNGIHRSLSVTSAVSNTSLQLPSQQLGGLTNGTSQEINSSTSPGLRQLTIPQTRGLSGDTLPALQAPSPRDGGAGSPGQQLPSFRHMDNIARSATSDHEANRANSFSHRPSVSSVGQSPTSRVRQLSLSSHSPSTPFPPLTASSPMSASETSQRGDPFLRISGGFVFGHDARRASHAVSDSGPYTTLHSASTSESYQSSDGLSPGTQPTPIEQRPRHMSLDGALASRVLPPPVGSGLPQNIPSHATGSFKCDYPGCNAAPFQTQYLLNSHTNVHSSNRPHYCPVKDCPRGRTTYRDKDKDDPQLRDVLAQRPEGGSRGRRRRSGEQEIAALVENLESDVFGRDNADGPTLSVKSDTSTEPAGWGFGTAVPGILSVAEMTEEMWGLQGGSAGGKEWVEVEGCVKMEGKVAEETVASVLETSNSTIKTEPVAGSIARRPLILVRTCWSHRQMMKKKRAQLFRLQSIADKAICGEGPRVCIKKHLGKSLLYSLTPEQITKIESVQEYIDQIVLKLKEEGTEWKGLSRTERKQKKRTIAKTESELETAVEQQPLPRSRCSGSGACNFSAPLHPCSLPPLFHSGLSIPAPHLRLLPQHSDMPTHSIASPQHNSLWTV</sequence>
<feature type="compositionally biased region" description="Basic residues" evidence="1">
    <location>
        <begin position="174"/>
        <end position="189"/>
    </location>
</feature>
<comment type="caution">
    <text evidence="2">The sequence shown here is derived from an EMBL/GenBank/DDBJ whole genome shotgun (WGS) entry which is preliminary data.</text>
</comment>
<accession>A0A364NDP5</accession>
<feature type="compositionally biased region" description="Pro residues" evidence="1">
    <location>
        <begin position="153"/>
        <end position="167"/>
    </location>
</feature>
<organism evidence="2 3">
    <name type="scientific">Stemphylium lycopersici</name>
    <name type="common">Tomato gray leaf spot disease fungus</name>
    <name type="synonym">Thyrospora lycopersici</name>
    <dbReference type="NCBI Taxonomy" id="183478"/>
    <lineage>
        <taxon>Eukaryota</taxon>
        <taxon>Fungi</taxon>
        <taxon>Dikarya</taxon>
        <taxon>Ascomycota</taxon>
        <taxon>Pezizomycotina</taxon>
        <taxon>Dothideomycetes</taxon>
        <taxon>Pleosporomycetidae</taxon>
        <taxon>Pleosporales</taxon>
        <taxon>Pleosporineae</taxon>
        <taxon>Pleosporaceae</taxon>
        <taxon>Stemphylium</taxon>
    </lineage>
</organism>
<feature type="region of interest" description="Disordered" evidence="1">
    <location>
        <begin position="409"/>
        <end position="471"/>
    </location>
</feature>
<evidence type="ECO:0000313" key="3">
    <source>
        <dbReference type="Proteomes" id="UP000249619"/>
    </source>
</evidence>
<feature type="region of interest" description="Disordered" evidence="1">
    <location>
        <begin position="490"/>
        <end position="528"/>
    </location>
</feature>
<evidence type="ECO:0000313" key="2">
    <source>
        <dbReference type="EMBL" id="RAR15419.1"/>
    </source>
</evidence>
<feature type="compositionally biased region" description="Polar residues" evidence="1">
    <location>
        <begin position="345"/>
        <end position="369"/>
    </location>
</feature>
<keyword evidence="3" id="KW-1185">Reference proteome</keyword>
<feature type="compositionally biased region" description="Polar residues" evidence="1">
    <location>
        <begin position="299"/>
        <end position="317"/>
    </location>
</feature>
<proteinExistence type="predicted"/>
<feature type="compositionally biased region" description="Polar residues" evidence="1">
    <location>
        <begin position="496"/>
        <end position="524"/>
    </location>
</feature>
<dbReference type="EMBL" id="QGDH01000012">
    <property type="protein sequence ID" value="RAR15419.1"/>
    <property type="molecule type" value="Genomic_DNA"/>
</dbReference>